<feature type="domain" description="Tetrahydrofolate dehydrogenase/cyclohydrolase NAD(P)-binding" evidence="1">
    <location>
        <begin position="11"/>
        <end position="69"/>
    </location>
</feature>
<evidence type="ECO:0000259" key="1">
    <source>
        <dbReference type="Pfam" id="PF02882"/>
    </source>
</evidence>
<dbReference type="Pfam" id="PF02882">
    <property type="entry name" value="THF_DHG_CYH_C"/>
    <property type="match status" value="1"/>
</dbReference>
<organism evidence="2 3">
    <name type="scientific">Candidatus Coprosoma intestinipullorum</name>
    <dbReference type="NCBI Taxonomy" id="2840752"/>
    <lineage>
        <taxon>Bacteria</taxon>
        <taxon>Bacillati</taxon>
        <taxon>Bacillota</taxon>
        <taxon>Bacillota incertae sedis</taxon>
        <taxon>Candidatus Coprosoma</taxon>
    </lineage>
</organism>
<evidence type="ECO:0000313" key="3">
    <source>
        <dbReference type="Proteomes" id="UP000886786"/>
    </source>
</evidence>
<protein>
    <recommendedName>
        <fullName evidence="1">Tetrahydrofolate dehydrogenase/cyclohydrolase NAD(P)-binding domain-containing protein</fullName>
    </recommendedName>
</protein>
<name>A0A9D0ZTU3_9FIRM</name>
<reference evidence="2" key="2">
    <citation type="journal article" date="2021" name="PeerJ">
        <title>Extensive microbial diversity within the chicken gut microbiome revealed by metagenomics and culture.</title>
        <authorList>
            <person name="Gilroy R."/>
            <person name="Ravi A."/>
            <person name="Getino M."/>
            <person name="Pursley I."/>
            <person name="Horton D.L."/>
            <person name="Alikhan N.F."/>
            <person name="Baker D."/>
            <person name="Gharbi K."/>
            <person name="Hall N."/>
            <person name="Watson M."/>
            <person name="Adriaenssens E.M."/>
            <person name="Foster-Nyarko E."/>
            <person name="Jarju S."/>
            <person name="Secka A."/>
            <person name="Antonio M."/>
            <person name="Oren A."/>
            <person name="Chaudhuri R.R."/>
            <person name="La Ragione R."/>
            <person name="Hildebrand F."/>
            <person name="Pallen M.J."/>
        </authorList>
    </citation>
    <scope>NUCLEOTIDE SEQUENCE</scope>
    <source>
        <strain evidence="2">CHK147-3167</strain>
    </source>
</reference>
<dbReference type="PRINTS" id="PR00085">
    <property type="entry name" value="THFDHDRGNASE"/>
</dbReference>
<dbReference type="GO" id="GO:0004488">
    <property type="term" value="F:methylenetetrahydrofolate dehydrogenase (NADP+) activity"/>
    <property type="evidence" value="ECO:0007669"/>
    <property type="project" value="InterPro"/>
</dbReference>
<dbReference type="InterPro" id="IPR000672">
    <property type="entry name" value="THF_DH/CycHdrlase"/>
</dbReference>
<dbReference type="InterPro" id="IPR020631">
    <property type="entry name" value="THF_DH/CycHdrlase_NAD-bd_dom"/>
</dbReference>
<gene>
    <name evidence="2" type="ORF">IAB27_07215</name>
</gene>
<dbReference type="Gene3D" id="3.40.50.10860">
    <property type="entry name" value="Leucine Dehydrogenase, chain A, domain 1"/>
    <property type="match status" value="1"/>
</dbReference>
<dbReference type="EMBL" id="DVFV01000123">
    <property type="protein sequence ID" value="HIQ91392.1"/>
    <property type="molecule type" value="Genomic_DNA"/>
</dbReference>
<dbReference type="Gene3D" id="3.40.50.720">
    <property type="entry name" value="NAD(P)-binding Rossmann-like Domain"/>
    <property type="match status" value="1"/>
</dbReference>
<comment type="caution">
    <text evidence="2">The sequence shown here is derived from an EMBL/GenBank/DDBJ whole genome shotgun (WGS) entry which is preliminary data.</text>
</comment>
<dbReference type="Proteomes" id="UP000886786">
    <property type="component" value="Unassembled WGS sequence"/>
</dbReference>
<reference evidence="2" key="1">
    <citation type="submission" date="2020-10" db="EMBL/GenBank/DDBJ databases">
        <authorList>
            <person name="Gilroy R."/>
        </authorList>
    </citation>
    <scope>NUCLEOTIDE SEQUENCE</scope>
    <source>
        <strain evidence="2">CHK147-3167</strain>
    </source>
</reference>
<sequence length="91" mass="9706">MGAWGPGIYQDDVALDIKGEYIKLLQEGKAVGDVAFDENSKKASLITPPTGAVGPMTICMLAYNATKSAYGREIDEILESGITKAKKKILS</sequence>
<dbReference type="AlphaFoldDB" id="A0A9D0ZTU3"/>
<evidence type="ECO:0000313" key="2">
    <source>
        <dbReference type="EMBL" id="HIQ91392.1"/>
    </source>
</evidence>
<proteinExistence type="predicted"/>
<accession>A0A9D0ZTU3</accession>